<dbReference type="InterPro" id="IPR001611">
    <property type="entry name" value="Leu-rich_rpt"/>
</dbReference>
<dbReference type="GO" id="GO:0005886">
    <property type="term" value="C:plasma membrane"/>
    <property type="evidence" value="ECO:0007669"/>
    <property type="project" value="TreeGrafter"/>
</dbReference>
<name>A0A8J9VPR3_BRALA</name>
<feature type="region of interest" description="Disordered" evidence="4">
    <location>
        <begin position="511"/>
        <end position="548"/>
    </location>
</feature>
<evidence type="ECO:0000256" key="5">
    <source>
        <dbReference type="SAM" id="Phobius"/>
    </source>
</evidence>
<dbReference type="SUPFAM" id="SSF52058">
    <property type="entry name" value="L domain-like"/>
    <property type="match status" value="1"/>
</dbReference>
<dbReference type="Gene3D" id="3.80.10.10">
    <property type="entry name" value="Ribonuclease Inhibitor"/>
    <property type="match status" value="1"/>
</dbReference>
<accession>A0A8J9VPR3</accession>
<feature type="region of interest" description="Disordered" evidence="4">
    <location>
        <begin position="370"/>
        <end position="395"/>
    </location>
</feature>
<dbReference type="InterPro" id="IPR032675">
    <property type="entry name" value="LRR_dom_sf"/>
</dbReference>
<dbReference type="PANTHER" id="PTHR24369:SF210">
    <property type="entry name" value="CHAOPTIN-RELATED"/>
    <property type="match status" value="1"/>
</dbReference>
<keyword evidence="5" id="KW-1133">Transmembrane helix</keyword>
<keyword evidence="5" id="KW-0812">Transmembrane</keyword>
<keyword evidence="5" id="KW-0472">Membrane</keyword>
<evidence type="ECO:0000256" key="3">
    <source>
        <dbReference type="ARBA" id="ARBA00022737"/>
    </source>
</evidence>
<feature type="compositionally biased region" description="Polar residues" evidence="4">
    <location>
        <begin position="516"/>
        <end position="531"/>
    </location>
</feature>
<dbReference type="AlphaFoldDB" id="A0A8J9VPR3"/>
<dbReference type="Proteomes" id="UP000838412">
    <property type="component" value="Chromosome 10"/>
</dbReference>
<proteinExistence type="predicted"/>
<gene>
    <name evidence="6" type="primary">LINGO4</name>
    <name evidence="6" type="ORF">BLAG_LOCUS2703</name>
</gene>
<evidence type="ECO:0000256" key="2">
    <source>
        <dbReference type="ARBA" id="ARBA00022729"/>
    </source>
</evidence>
<keyword evidence="2" id="KW-0732">Signal</keyword>
<evidence type="ECO:0000256" key="1">
    <source>
        <dbReference type="ARBA" id="ARBA00022614"/>
    </source>
</evidence>
<feature type="compositionally biased region" description="Polar residues" evidence="4">
    <location>
        <begin position="383"/>
        <end position="394"/>
    </location>
</feature>
<protein>
    <submittedName>
        <fullName evidence="6">LINGO4 protein</fullName>
    </submittedName>
</protein>
<keyword evidence="1" id="KW-0433">Leucine-rich repeat</keyword>
<dbReference type="PANTHER" id="PTHR24369">
    <property type="entry name" value="ANTIGEN BSP, PUTATIVE-RELATED"/>
    <property type="match status" value="1"/>
</dbReference>
<organism evidence="6 7">
    <name type="scientific">Branchiostoma lanceolatum</name>
    <name type="common">Common lancelet</name>
    <name type="synonym">Amphioxus lanceolatum</name>
    <dbReference type="NCBI Taxonomy" id="7740"/>
    <lineage>
        <taxon>Eukaryota</taxon>
        <taxon>Metazoa</taxon>
        <taxon>Chordata</taxon>
        <taxon>Cephalochordata</taxon>
        <taxon>Leptocardii</taxon>
        <taxon>Amphioxiformes</taxon>
        <taxon>Branchiostomatidae</taxon>
        <taxon>Branchiostoma</taxon>
    </lineage>
</organism>
<evidence type="ECO:0000313" key="6">
    <source>
        <dbReference type="EMBL" id="CAH1237918.1"/>
    </source>
</evidence>
<reference evidence="6" key="1">
    <citation type="submission" date="2022-01" db="EMBL/GenBank/DDBJ databases">
        <authorList>
            <person name="Braso-Vives M."/>
        </authorList>
    </citation>
    <scope>NUCLEOTIDE SEQUENCE</scope>
</reference>
<evidence type="ECO:0000313" key="7">
    <source>
        <dbReference type="Proteomes" id="UP000838412"/>
    </source>
</evidence>
<sequence length="548" mass="60212">MCLPTGCTIEKLVAWYPRPSVECFRLDLTMVPNDIPESVETLSVAYNRIENVSYLPPLPLLISLDLSFNSIETLSWRSLRALPELKNLRLQTNKLRVVELDTVIEYLPKLKFVNLAHNQLVSFSQFQLGWPQVGIVIIYMNPLRCDCNLYWLVLKLNCLQACVGKVEACCLSCDACFLADGLKPEPLCDSPSRLHRRSLLSESTLSLMECEQLEPTARTATKAAASTMMAAMRGSYKTQFLTNGTDHSTTQVQQWRRIPNKNDTSAITKTRPSPPDSTNAKVEKNQRLTSLHIVAVTVGSLGILTAIVFFRRLQMKHKLSCKYREDVNHLSHDVNPPAVSFASHGNSDGAVNHVDSPVNHAIPPISNSLYNSGGVDHDHLGANQVTPPAVNSASAEDDEIAPYAEGHPRDAPDSPCQSTNVGGLIDKPLATPDDAQTIDINSGHPDLDEQIAPYAIANDVEDDEIAPDAEGHLRDHDSLCESDASGSPNFIVPDGVPKFCDVYVSGDRREIRDDSSSVYQSGPASGETSVSRMYGNNDHPELSLVRPY</sequence>
<evidence type="ECO:0000256" key="4">
    <source>
        <dbReference type="SAM" id="MobiDB-lite"/>
    </source>
</evidence>
<keyword evidence="3" id="KW-0677">Repeat</keyword>
<dbReference type="EMBL" id="OV696695">
    <property type="protein sequence ID" value="CAH1237918.1"/>
    <property type="molecule type" value="Genomic_DNA"/>
</dbReference>
<dbReference type="OrthoDB" id="2160613at2759"/>
<feature type="transmembrane region" description="Helical" evidence="5">
    <location>
        <begin position="291"/>
        <end position="310"/>
    </location>
</feature>
<keyword evidence="7" id="KW-1185">Reference proteome</keyword>
<dbReference type="Pfam" id="PF13855">
    <property type="entry name" value="LRR_8"/>
    <property type="match status" value="1"/>
</dbReference>
<dbReference type="InterPro" id="IPR050541">
    <property type="entry name" value="LRR_TM_domain-containing"/>
</dbReference>